<dbReference type="Gene3D" id="1.10.3720.10">
    <property type="entry name" value="MetI-like"/>
    <property type="match status" value="2"/>
</dbReference>
<gene>
    <name evidence="7" type="ORF">ACFOFO_00795</name>
</gene>
<feature type="transmembrane region" description="Helical" evidence="5">
    <location>
        <begin position="402"/>
        <end position="423"/>
    </location>
</feature>
<reference evidence="8" key="1">
    <citation type="journal article" date="2019" name="Int. J. Syst. Evol. Microbiol.">
        <title>The Global Catalogue of Microorganisms (GCM) 10K type strain sequencing project: providing services to taxonomists for standard genome sequencing and annotation.</title>
        <authorList>
            <consortium name="The Broad Institute Genomics Platform"/>
            <consortium name="The Broad Institute Genome Sequencing Center for Infectious Disease"/>
            <person name="Wu L."/>
            <person name="Ma J."/>
        </authorList>
    </citation>
    <scope>NUCLEOTIDE SEQUENCE [LARGE SCALE GENOMIC DNA]</scope>
    <source>
        <strain evidence="8">KCTC 42986</strain>
    </source>
</reference>
<feature type="transmembrane region" description="Helical" evidence="5">
    <location>
        <begin position="371"/>
        <end position="390"/>
    </location>
</feature>
<evidence type="ECO:0000256" key="3">
    <source>
        <dbReference type="ARBA" id="ARBA00022989"/>
    </source>
</evidence>
<proteinExistence type="inferred from homology"/>
<dbReference type="PROSITE" id="PS50928">
    <property type="entry name" value="ABC_TM1"/>
    <property type="match status" value="2"/>
</dbReference>
<keyword evidence="4 5" id="KW-0472">Membrane</keyword>
<evidence type="ECO:0000256" key="2">
    <source>
        <dbReference type="ARBA" id="ARBA00022692"/>
    </source>
</evidence>
<accession>A0ABV7EUT9</accession>
<evidence type="ECO:0000256" key="1">
    <source>
        <dbReference type="ARBA" id="ARBA00004651"/>
    </source>
</evidence>
<feature type="transmembrane region" description="Helical" evidence="5">
    <location>
        <begin position="211"/>
        <end position="231"/>
    </location>
</feature>
<dbReference type="Proteomes" id="UP001595530">
    <property type="component" value="Unassembled WGS sequence"/>
</dbReference>
<comment type="subcellular location">
    <subcellularLocation>
        <location evidence="1 5">Cell membrane</location>
        <topology evidence="1 5">Multi-pass membrane protein</topology>
    </subcellularLocation>
</comment>
<feature type="transmembrane region" description="Helical" evidence="5">
    <location>
        <begin position="435"/>
        <end position="453"/>
    </location>
</feature>
<keyword evidence="2 5" id="KW-0812">Transmembrane</keyword>
<dbReference type="EMBL" id="JBHRTP010000002">
    <property type="protein sequence ID" value="MFC3106508.1"/>
    <property type="molecule type" value="Genomic_DNA"/>
</dbReference>
<feature type="transmembrane region" description="Helical" evidence="5">
    <location>
        <begin position="539"/>
        <end position="563"/>
    </location>
</feature>
<dbReference type="Pfam" id="PF00528">
    <property type="entry name" value="BPD_transp_1"/>
    <property type="match status" value="2"/>
</dbReference>
<feature type="transmembrane region" description="Helical" evidence="5">
    <location>
        <begin position="125"/>
        <end position="147"/>
    </location>
</feature>
<feature type="transmembrane region" description="Helical" evidence="5">
    <location>
        <begin position="314"/>
        <end position="338"/>
    </location>
</feature>
<dbReference type="CDD" id="cd06261">
    <property type="entry name" value="TM_PBP2"/>
    <property type="match status" value="1"/>
</dbReference>
<feature type="domain" description="ABC transmembrane type-1" evidence="6">
    <location>
        <begin position="87"/>
        <end position="284"/>
    </location>
</feature>
<evidence type="ECO:0000256" key="4">
    <source>
        <dbReference type="ARBA" id="ARBA00023136"/>
    </source>
</evidence>
<dbReference type="InterPro" id="IPR017664">
    <property type="entry name" value="AminoethylPonate_ABC_perm-1"/>
</dbReference>
<keyword evidence="5" id="KW-0813">Transport</keyword>
<evidence type="ECO:0000313" key="8">
    <source>
        <dbReference type="Proteomes" id="UP001595530"/>
    </source>
</evidence>
<comment type="caution">
    <text evidence="7">The sequence shown here is derived from an EMBL/GenBank/DDBJ whole genome shotgun (WGS) entry which is preliminary data.</text>
</comment>
<feature type="transmembrane region" description="Helical" evidence="5">
    <location>
        <begin position="91"/>
        <end position="113"/>
    </location>
</feature>
<dbReference type="SUPFAM" id="SSF161098">
    <property type="entry name" value="MetI-like"/>
    <property type="match status" value="2"/>
</dbReference>
<feature type="transmembrane region" description="Helical" evidence="5">
    <location>
        <begin position="267"/>
        <end position="287"/>
    </location>
</feature>
<feature type="transmembrane region" description="Helical" evidence="5">
    <location>
        <begin position="33"/>
        <end position="58"/>
    </location>
</feature>
<sequence length="578" mass="63251">MSSPANALPLTIATATPAFKIKSRQQSHWHDHIGHLLLICACIGLAVFLLMPVLMILIHSVQDQNGRYVGLRQFIEYMSTPALRQSIGNTLMIATSVTLLVIPTAFTFAYALTRSMMPCKRLFRTMSLIPILAPSLLAAISFIQWFGTQGALKGLLGGTSIYGPIGIIISESYGVFPHALMIIITALTLADGRLYEVAESLGTGTIRKFRTITLPGAKYGLISAALVVFTFTVNDFGVPKVIGGEFNVLAMDVYQQVIGQQNFNKGAVVSLLLLLPALMAFVMDFTIRRKLQSQLSARAVPYVPKRNRGFDAMMFVYCSIICALMLAVLGMAIFTSFIKLWPYNLSLSVDHYYFGLVEGGILESYLNSLKLALYVVIFGTTLIFSTAYLVEKTRGLNGVRPVIRMLALLPMGVPGLVLGLGYIMFFNHPSNPLSFLYHGMLILVLSTVVHYFTSSYLTAVTALKAIDNEFEAVSASLKVPFYKTFLRVTVPVCLPAVLDIGRYLFINAMTTISTVVFLYSPDTTLASVAILNLEAEGKIGPATAMATLIVLTSAMVCGLYALTTRVLLKKAQRWRSTV</sequence>
<evidence type="ECO:0000256" key="5">
    <source>
        <dbReference type="RuleBase" id="RU363032"/>
    </source>
</evidence>
<dbReference type="PANTHER" id="PTHR43496:SF1">
    <property type="entry name" value="POLYGALACTURONAN_RHAMNOGALACTURONAN TRANSPORT SYSTEM PERMEASE PROTEIN YTEP"/>
    <property type="match status" value="1"/>
</dbReference>
<name>A0ABV7EUT9_9BURK</name>
<dbReference type="PANTHER" id="PTHR43496">
    <property type="entry name" value="PROTEIN LPLB"/>
    <property type="match status" value="1"/>
</dbReference>
<evidence type="ECO:0000313" key="7">
    <source>
        <dbReference type="EMBL" id="MFC3106508.1"/>
    </source>
</evidence>
<protein>
    <submittedName>
        <fullName evidence="7">2-aminoethylphosphonate ABC transporter permease subunit</fullName>
    </submittedName>
</protein>
<dbReference type="NCBIfam" id="TIGR03262">
    <property type="entry name" value="PhnU2"/>
    <property type="match status" value="1"/>
</dbReference>
<dbReference type="InterPro" id="IPR000515">
    <property type="entry name" value="MetI-like"/>
</dbReference>
<keyword evidence="3 5" id="KW-1133">Transmembrane helix</keyword>
<keyword evidence="8" id="KW-1185">Reference proteome</keyword>
<organism evidence="7 8">
    <name type="scientific">Undibacterium arcticum</name>
    <dbReference type="NCBI Taxonomy" id="1762892"/>
    <lineage>
        <taxon>Bacteria</taxon>
        <taxon>Pseudomonadati</taxon>
        <taxon>Pseudomonadota</taxon>
        <taxon>Betaproteobacteria</taxon>
        <taxon>Burkholderiales</taxon>
        <taxon>Oxalobacteraceae</taxon>
        <taxon>Undibacterium</taxon>
    </lineage>
</organism>
<feature type="transmembrane region" description="Helical" evidence="5">
    <location>
        <begin position="167"/>
        <end position="190"/>
    </location>
</feature>
<feature type="transmembrane region" description="Helical" evidence="5">
    <location>
        <begin position="503"/>
        <end position="519"/>
    </location>
</feature>
<dbReference type="InterPro" id="IPR035906">
    <property type="entry name" value="MetI-like_sf"/>
</dbReference>
<comment type="similarity">
    <text evidence="5">Belongs to the binding-protein-dependent transport system permease family.</text>
</comment>
<dbReference type="RefSeq" id="WP_390330550.1">
    <property type="nucleotide sequence ID" value="NZ_JBHRTP010000002.1"/>
</dbReference>
<feature type="domain" description="ABC transmembrane type-1" evidence="6">
    <location>
        <begin position="365"/>
        <end position="560"/>
    </location>
</feature>
<evidence type="ECO:0000259" key="6">
    <source>
        <dbReference type="PROSITE" id="PS50928"/>
    </source>
</evidence>